<dbReference type="SMART" id="SM00408">
    <property type="entry name" value="IGc2"/>
    <property type="match status" value="4"/>
</dbReference>
<keyword evidence="4" id="KW-0732">Signal</keyword>
<feature type="domain" description="Ig-like" evidence="10">
    <location>
        <begin position="338"/>
        <end position="426"/>
    </location>
</feature>
<keyword evidence="3" id="KW-0812">Transmembrane</keyword>
<dbReference type="PANTHER" id="PTHR12231:SF261">
    <property type="entry name" value="IG-LIKE DOMAIN-CONTAINING PROTEIN"/>
    <property type="match status" value="1"/>
</dbReference>
<evidence type="ECO:0000256" key="2">
    <source>
        <dbReference type="ARBA" id="ARBA00022614"/>
    </source>
</evidence>
<feature type="domain" description="Ig-like" evidence="10">
    <location>
        <begin position="50"/>
        <end position="141"/>
    </location>
</feature>
<dbReference type="PRINTS" id="PR01832">
    <property type="entry name" value="VEGFRECEPTOR"/>
</dbReference>
<dbReference type="SUPFAM" id="SSF48726">
    <property type="entry name" value="Immunoglobulin"/>
    <property type="match status" value="5"/>
</dbReference>
<evidence type="ECO:0000256" key="7">
    <source>
        <dbReference type="ARBA" id="ARBA00023136"/>
    </source>
</evidence>
<evidence type="ECO:0000313" key="12">
    <source>
        <dbReference type="Proteomes" id="UP000472260"/>
    </source>
</evidence>
<accession>A0A671SU70</accession>
<proteinExistence type="predicted"/>
<dbReference type="InterPro" id="IPR013098">
    <property type="entry name" value="Ig_I-set"/>
</dbReference>
<dbReference type="InterPro" id="IPR013783">
    <property type="entry name" value="Ig-like_fold"/>
</dbReference>
<keyword evidence="2" id="KW-0433">Leucine-rich repeat</keyword>
<dbReference type="Gene3D" id="2.60.40.10">
    <property type="entry name" value="Immunoglobulins"/>
    <property type="match status" value="6"/>
</dbReference>
<dbReference type="FunFam" id="2.60.40.10:FF:000076">
    <property type="entry name" value="Leucine-rich repeat and Ig domain-containing 4"/>
    <property type="match status" value="2"/>
</dbReference>
<evidence type="ECO:0000256" key="1">
    <source>
        <dbReference type="ARBA" id="ARBA00004167"/>
    </source>
</evidence>
<dbReference type="FunFam" id="2.60.40.10:FF:000063">
    <property type="entry name" value="neural cell adhesion molecule L1"/>
    <property type="match status" value="1"/>
</dbReference>
<dbReference type="InterPro" id="IPR051170">
    <property type="entry name" value="Neural/epithelial_adhesion"/>
</dbReference>
<evidence type="ECO:0000313" key="11">
    <source>
        <dbReference type="Ensembl" id="ENSSANP00000100123.1"/>
    </source>
</evidence>
<dbReference type="PANTHER" id="PTHR12231">
    <property type="entry name" value="CTX-RELATED TYPE I TRANSMEMBRANE PROTEIN"/>
    <property type="match status" value="1"/>
</dbReference>
<feature type="domain" description="Ig-like" evidence="10">
    <location>
        <begin position="146"/>
        <end position="241"/>
    </location>
</feature>
<dbReference type="GO" id="GO:0016020">
    <property type="term" value="C:membrane"/>
    <property type="evidence" value="ECO:0007669"/>
    <property type="project" value="UniProtKB-SubCell"/>
</dbReference>
<protein>
    <recommendedName>
        <fullName evidence="10">Ig-like domain-containing protein</fullName>
    </recommendedName>
</protein>
<dbReference type="SMART" id="SM00409">
    <property type="entry name" value="IG"/>
    <property type="match status" value="4"/>
</dbReference>
<dbReference type="Proteomes" id="UP000472260">
    <property type="component" value="Unassembled WGS sequence"/>
</dbReference>
<evidence type="ECO:0000256" key="5">
    <source>
        <dbReference type="ARBA" id="ARBA00022737"/>
    </source>
</evidence>
<evidence type="ECO:0000256" key="4">
    <source>
        <dbReference type="ARBA" id="ARBA00022729"/>
    </source>
</evidence>
<comment type="subcellular location">
    <subcellularLocation>
        <location evidence="1">Membrane</location>
        <topology evidence="1">Single-pass membrane protein</topology>
    </subcellularLocation>
</comment>
<evidence type="ECO:0000256" key="9">
    <source>
        <dbReference type="ARBA" id="ARBA00023319"/>
    </source>
</evidence>
<evidence type="ECO:0000256" key="3">
    <source>
        <dbReference type="ARBA" id="ARBA00022692"/>
    </source>
</evidence>
<sequence length="513" mass="56550">GILPPSQGLTNGTLFIQKANIKHQGQYICFAQNEYGSNKFVVTLSVVAYPTRILEKKMRDIKVLAGKTVHLECRTDGRPVPMVSWILTNHTEVKLITEHGRVSVTTMGTLTIQEVSVLDSGHYKCIASNPAGTDTATARLQVVAAPPVILEEKQQLVSADIGQNLFLACSTYGDPQPTTYWVLHDGTIVRPLTYSHTKVSVFGNGTLYLRDLQITENAGDFICVARNKVGDDVQLIRVSMSMKPARIKPNVFSRKKVNYGNDLKVDCVAAGVPMPEISWGLPDGTLVNSGLQYTVFNNGTLYLNKVGSDEEGDYTCYAENKLGKDKMHVHISVVTAVPRIQRPILSYAKVKPGRNVRFDCKAIGEPKPNVFWMLPSKDIIAASNDRYLVHANGSLDIRNVKLADAGEYVCMARNAAGEENKEYKLDIDGNPPIINGLNQNRTVLKDTAVKYTRKLIDCKAEGDPAPKITWIMPDNIFLTAPYYGNLNMQCSHYPFENSPGVKQPGLSQTNACD</sequence>
<reference evidence="11" key="1">
    <citation type="submission" date="2025-08" db="UniProtKB">
        <authorList>
            <consortium name="Ensembl"/>
        </authorList>
    </citation>
    <scope>IDENTIFICATION</scope>
</reference>
<dbReference type="Pfam" id="PF13927">
    <property type="entry name" value="Ig_3"/>
    <property type="match status" value="1"/>
</dbReference>
<evidence type="ECO:0000259" key="10">
    <source>
        <dbReference type="PROSITE" id="PS50835"/>
    </source>
</evidence>
<dbReference type="InterPro" id="IPR003598">
    <property type="entry name" value="Ig_sub2"/>
</dbReference>
<dbReference type="AlphaFoldDB" id="A0A671SU70"/>
<keyword evidence="12" id="KW-1185">Reference proteome</keyword>
<evidence type="ECO:0000256" key="8">
    <source>
        <dbReference type="ARBA" id="ARBA00023157"/>
    </source>
</evidence>
<keyword evidence="6" id="KW-1133">Transmembrane helix</keyword>
<keyword evidence="8" id="KW-1015">Disulfide bond</keyword>
<keyword evidence="5" id="KW-0677">Repeat</keyword>
<organism evidence="11 12">
    <name type="scientific">Sinocyclocheilus anshuiensis</name>
    <dbReference type="NCBI Taxonomy" id="1608454"/>
    <lineage>
        <taxon>Eukaryota</taxon>
        <taxon>Metazoa</taxon>
        <taxon>Chordata</taxon>
        <taxon>Craniata</taxon>
        <taxon>Vertebrata</taxon>
        <taxon>Euteleostomi</taxon>
        <taxon>Actinopterygii</taxon>
        <taxon>Neopterygii</taxon>
        <taxon>Teleostei</taxon>
        <taxon>Ostariophysi</taxon>
        <taxon>Cypriniformes</taxon>
        <taxon>Cyprinidae</taxon>
        <taxon>Cyprininae</taxon>
        <taxon>Sinocyclocheilus</taxon>
    </lineage>
</organism>
<dbReference type="Ensembl" id="ENSSANT00000106295.1">
    <property type="protein sequence ID" value="ENSSANP00000100123.1"/>
    <property type="gene ID" value="ENSSANG00000049222.1"/>
</dbReference>
<reference evidence="11" key="2">
    <citation type="submission" date="2025-09" db="UniProtKB">
        <authorList>
            <consortium name="Ensembl"/>
        </authorList>
    </citation>
    <scope>IDENTIFICATION</scope>
</reference>
<keyword evidence="9" id="KW-0393">Immunoglobulin domain</keyword>
<dbReference type="InterPro" id="IPR007110">
    <property type="entry name" value="Ig-like_dom"/>
</dbReference>
<feature type="domain" description="Ig-like" evidence="10">
    <location>
        <begin position="249"/>
        <end position="332"/>
    </location>
</feature>
<dbReference type="InterPro" id="IPR003599">
    <property type="entry name" value="Ig_sub"/>
</dbReference>
<name>A0A671SU70_9TELE</name>
<dbReference type="Pfam" id="PF07679">
    <property type="entry name" value="I-set"/>
    <property type="match status" value="3"/>
</dbReference>
<dbReference type="InterPro" id="IPR036179">
    <property type="entry name" value="Ig-like_dom_sf"/>
</dbReference>
<dbReference type="PROSITE" id="PS50835">
    <property type="entry name" value="IG_LIKE"/>
    <property type="match status" value="4"/>
</dbReference>
<keyword evidence="7" id="KW-0472">Membrane</keyword>
<evidence type="ECO:0000256" key="6">
    <source>
        <dbReference type="ARBA" id="ARBA00022989"/>
    </source>
</evidence>